<dbReference type="GO" id="GO:0005524">
    <property type="term" value="F:ATP binding"/>
    <property type="evidence" value="ECO:0007669"/>
    <property type="project" value="UniProtKB-UniRule"/>
</dbReference>
<dbReference type="InterPro" id="IPR013155">
    <property type="entry name" value="M/V/L/I-tRNA-synth_anticd-bd"/>
</dbReference>
<dbReference type="PANTHER" id="PTHR11946:SF93">
    <property type="entry name" value="VALINE--TRNA LIGASE, CHLOROPLASTIC_MITOCHONDRIAL 2"/>
    <property type="match status" value="1"/>
</dbReference>
<feature type="compositionally biased region" description="Low complexity" evidence="10">
    <location>
        <begin position="290"/>
        <end position="302"/>
    </location>
</feature>
<dbReference type="GO" id="GO:0006438">
    <property type="term" value="P:valyl-tRNA aminoacylation"/>
    <property type="evidence" value="ECO:0007669"/>
    <property type="project" value="UniProtKB-UniRule"/>
</dbReference>
<keyword evidence="2 9" id="KW-0436">Ligase</keyword>
<dbReference type="Pfam" id="PF08264">
    <property type="entry name" value="Anticodon_1"/>
    <property type="match status" value="1"/>
</dbReference>
<gene>
    <name evidence="9 14" type="primary">valS</name>
    <name evidence="14" type="ORF">CRECT_1232</name>
</gene>
<dbReference type="InterPro" id="IPR001412">
    <property type="entry name" value="aa-tRNA-synth_I_CS"/>
</dbReference>
<comment type="domain">
    <text evidence="9">ValRS has two distinct active sites: one for aminoacylation and one for editing. The misactivated threonine is translocated from the active site to the editing site.</text>
</comment>
<dbReference type="NCBIfam" id="NF004349">
    <property type="entry name" value="PRK05729.1"/>
    <property type="match status" value="1"/>
</dbReference>
<evidence type="ECO:0000256" key="2">
    <source>
        <dbReference type="ARBA" id="ARBA00022598"/>
    </source>
</evidence>
<dbReference type="InterPro" id="IPR014729">
    <property type="entry name" value="Rossmann-like_a/b/a_fold"/>
</dbReference>
<keyword evidence="4 9" id="KW-0067">ATP-binding</keyword>
<dbReference type="InterPro" id="IPR010978">
    <property type="entry name" value="tRNA-bd_arm"/>
</dbReference>
<dbReference type="RefSeq" id="WP_002944733.1">
    <property type="nucleotide sequence ID" value="NZ_CP012543.1"/>
</dbReference>
<dbReference type="Gene3D" id="1.10.730.10">
    <property type="entry name" value="Isoleucyl-tRNA Synthetase, Domain 1"/>
    <property type="match status" value="1"/>
</dbReference>
<dbReference type="GO" id="GO:0002161">
    <property type="term" value="F:aminoacyl-tRNA deacylase activity"/>
    <property type="evidence" value="ECO:0007669"/>
    <property type="project" value="InterPro"/>
</dbReference>
<keyword evidence="1 9" id="KW-0963">Cytoplasm</keyword>
<dbReference type="PROSITE" id="PS00178">
    <property type="entry name" value="AA_TRNA_LIGASE_I"/>
    <property type="match status" value="1"/>
</dbReference>
<comment type="function">
    <text evidence="9">Catalyzes the attachment of valine to tRNA(Val). As ValRS can inadvertently accommodate and process structurally similar amino acids such as threonine, to avoid such errors, it has a 'posttransfer' editing activity that hydrolyzes mischarged Thr-tRNA(Val) in a tRNA-dependent manner.</text>
</comment>
<dbReference type="EC" id="6.1.1.9" evidence="9"/>
<evidence type="ECO:0000256" key="5">
    <source>
        <dbReference type="ARBA" id="ARBA00022917"/>
    </source>
</evidence>
<dbReference type="AlphaFoldDB" id="A0A6G5QMI9"/>
<evidence type="ECO:0000259" key="11">
    <source>
        <dbReference type="Pfam" id="PF00133"/>
    </source>
</evidence>
<dbReference type="NCBIfam" id="TIGR00422">
    <property type="entry name" value="valS"/>
    <property type="match status" value="1"/>
</dbReference>
<feature type="domain" description="Aminoacyl-tRNA synthetase class Ia" evidence="11">
    <location>
        <begin position="14"/>
        <end position="680"/>
    </location>
</feature>
<keyword evidence="7 9" id="KW-0030">Aminoacyl-tRNA synthetase</keyword>
<evidence type="ECO:0000256" key="7">
    <source>
        <dbReference type="ARBA" id="ARBA00023146"/>
    </source>
</evidence>
<dbReference type="PANTHER" id="PTHR11946">
    <property type="entry name" value="VALYL-TRNA SYNTHETASES"/>
    <property type="match status" value="1"/>
</dbReference>
<dbReference type="SUPFAM" id="SSF46589">
    <property type="entry name" value="tRNA-binding arm"/>
    <property type="match status" value="1"/>
</dbReference>
<dbReference type="Gene3D" id="1.10.287.380">
    <property type="entry name" value="Valyl-tRNA synthetase, C-terminal domain"/>
    <property type="match status" value="1"/>
</dbReference>
<dbReference type="Pfam" id="PF00133">
    <property type="entry name" value="tRNA-synt_1"/>
    <property type="match status" value="1"/>
</dbReference>
<comment type="subunit">
    <text evidence="9">Monomer.</text>
</comment>
<dbReference type="FunFam" id="3.40.50.620:FF:000382">
    <property type="entry name" value="Valine--tRNA ligase"/>
    <property type="match status" value="1"/>
</dbReference>
<dbReference type="SUPFAM" id="SSF47323">
    <property type="entry name" value="Anticodon-binding domain of a subclass of class I aminoacyl-tRNA synthetases"/>
    <property type="match status" value="1"/>
</dbReference>
<feature type="binding site" evidence="9">
    <location>
        <position position="643"/>
    </location>
    <ligand>
        <name>ATP</name>
        <dbReference type="ChEBI" id="CHEBI:30616"/>
    </ligand>
</feature>
<comment type="domain">
    <text evidence="9">The C-terminal coiled-coil domain is crucial for aminoacylation activity.</text>
</comment>
<dbReference type="Gene3D" id="3.90.740.10">
    <property type="entry name" value="Valyl/Leucyl/Isoleucyl-tRNA synthetase, editing domain"/>
    <property type="match status" value="1"/>
</dbReference>
<dbReference type="InterPro" id="IPR009008">
    <property type="entry name" value="Val/Leu/Ile-tRNA-synth_edit"/>
</dbReference>
<evidence type="ECO:0000313" key="15">
    <source>
        <dbReference type="Proteomes" id="UP000502377"/>
    </source>
</evidence>
<evidence type="ECO:0000256" key="3">
    <source>
        <dbReference type="ARBA" id="ARBA00022741"/>
    </source>
</evidence>
<dbReference type="Proteomes" id="UP000502377">
    <property type="component" value="Chromosome"/>
</dbReference>
<evidence type="ECO:0000259" key="13">
    <source>
        <dbReference type="Pfam" id="PF10458"/>
    </source>
</evidence>
<reference evidence="14 15" key="1">
    <citation type="submission" date="2016-07" db="EMBL/GenBank/DDBJ databases">
        <title>Comparative genomics of the Campylobacter concisus group.</title>
        <authorList>
            <person name="Miller W.G."/>
            <person name="Yee E."/>
            <person name="Chapman M.H."/>
            <person name="Huynh S."/>
            <person name="Bono J.L."/>
            <person name="On S.L.W."/>
            <person name="StLeger J."/>
            <person name="Foster G."/>
            <person name="Parker C.T."/>
        </authorList>
    </citation>
    <scope>NUCLEOTIDE SEQUENCE [LARGE SCALE GENOMIC DNA]</scope>
    <source>
        <strain evidence="14 15">ATCC 33238</strain>
    </source>
</reference>
<comment type="similarity">
    <text evidence="9">Belongs to the class-I aminoacyl-tRNA synthetase family. ValS type 1 subfamily.</text>
</comment>
<feature type="short sequence motif" description="'KMSKS' region" evidence="9">
    <location>
        <begin position="640"/>
        <end position="644"/>
    </location>
</feature>
<comment type="subcellular location">
    <subcellularLocation>
        <location evidence="9">Cytoplasm</location>
    </subcellularLocation>
</comment>
<evidence type="ECO:0000313" key="14">
    <source>
        <dbReference type="EMBL" id="QCD46890.1"/>
    </source>
</evidence>
<keyword evidence="6 9" id="KW-0175">Coiled coil</keyword>
<evidence type="ECO:0000259" key="12">
    <source>
        <dbReference type="Pfam" id="PF08264"/>
    </source>
</evidence>
<dbReference type="SUPFAM" id="SSF52374">
    <property type="entry name" value="Nucleotidylyl transferase"/>
    <property type="match status" value="1"/>
</dbReference>
<keyword evidence="5 9" id="KW-0648">Protein biosynthesis</keyword>
<dbReference type="Gene3D" id="3.40.50.620">
    <property type="entry name" value="HUPs"/>
    <property type="match status" value="2"/>
</dbReference>
<feature type="coiled-coil region" evidence="9">
    <location>
        <begin position="919"/>
        <end position="981"/>
    </location>
</feature>
<keyword evidence="3 9" id="KW-0547">Nucleotide-binding</keyword>
<evidence type="ECO:0000256" key="6">
    <source>
        <dbReference type="ARBA" id="ARBA00023054"/>
    </source>
</evidence>
<dbReference type="InterPro" id="IPR019499">
    <property type="entry name" value="Val-tRNA_synth_tRNA-bd"/>
</dbReference>
<dbReference type="KEGG" id="crx:CRECT_1232"/>
<dbReference type="PRINTS" id="PR00986">
    <property type="entry name" value="TRNASYNTHVAL"/>
</dbReference>
<dbReference type="InterPro" id="IPR037118">
    <property type="entry name" value="Val-tRNA_synth_C_sf"/>
</dbReference>
<feature type="domain" description="Methionyl/Valyl/Leucyl/Isoleucyl-tRNA synthetase anticodon-binding" evidence="12">
    <location>
        <begin position="722"/>
        <end position="856"/>
    </location>
</feature>
<dbReference type="Pfam" id="PF10458">
    <property type="entry name" value="Val_tRNA-synt_C"/>
    <property type="match status" value="1"/>
</dbReference>
<dbReference type="InterPro" id="IPR002303">
    <property type="entry name" value="Valyl-tRNA_ligase"/>
</dbReference>
<evidence type="ECO:0000256" key="1">
    <source>
        <dbReference type="ARBA" id="ARBA00022490"/>
    </source>
</evidence>
<dbReference type="InterPro" id="IPR002300">
    <property type="entry name" value="aa-tRNA-synth_Ia"/>
</dbReference>
<dbReference type="EMBL" id="CP012543">
    <property type="protein sequence ID" value="QCD46890.1"/>
    <property type="molecule type" value="Genomic_DNA"/>
</dbReference>
<dbReference type="InterPro" id="IPR009080">
    <property type="entry name" value="tRNAsynth_Ia_anticodon-bd"/>
</dbReference>
<dbReference type="InterPro" id="IPR033705">
    <property type="entry name" value="Anticodon_Ia_Val"/>
</dbReference>
<organism evidence="14 15">
    <name type="scientific">Campylobacter rectus</name>
    <name type="common">Wolinella recta</name>
    <dbReference type="NCBI Taxonomy" id="203"/>
    <lineage>
        <taxon>Bacteria</taxon>
        <taxon>Pseudomonadati</taxon>
        <taxon>Campylobacterota</taxon>
        <taxon>Epsilonproteobacteria</taxon>
        <taxon>Campylobacterales</taxon>
        <taxon>Campylobacteraceae</taxon>
        <taxon>Campylobacter</taxon>
    </lineage>
</organism>
<comment type="catalytic activity">
    <reaction evidence="8 9">
        <text>tRNA(Val) + L-valine + ATP = L-valyl-tRNA(Val) + AMP + diphosphate</text>
        <dbReference type="Rhea" id="RHEA:10704"/>
        <dbReference type="Rhea" id="RHEA-COMP:9672"/>
        <dbReference type="Rhea" id="RHEA-COMP:9708"/>
        <dbReference type="ChEBI" id="CHEBI:30616"/>
        <dbReference type="ChEBI" id="CHEBI:33019"/>
        <dbReference type="ChEBI" id="CHEBI:57762"/>
        <dbReference type="ChEBI" id="CHEBI:78442"/>
        <dbReference type="ChEBI" id="CHEBI:78537"/>
        <dbReference type="ChEBI" id="CHEBI:456215"/>
        <dbReference type="EC" id="6.1.1.9"/>
    </reaction>
</comment>
<dbReference type="FunFam" id="3.90.740.10:FF:000005">
    <property type="entry name" value="Valine--tRNA ligase, mitochondrial"/>
    <property type="match status" value="1"/>
</dbReference>
<evidence type="ECO:0000256" key="10">
    <source>
        <dbReference type="SAM" id="MobiDB-lite"/>
    </source>
</evidence>
<feature type="domain" description="Valyl-tRNA synthetase tRNA-binding arm" evidence="13">
    <location>
        <begin position="915"/>
        <end position="979"/>
    </location>
</feature>
<name>A0A6G5QMI9_CAMRE</name>
<evidence type="ECO:0000256" key="4">
    <source>
        <dbReference type="ARBA" id="ARBA00022840"/>
    </source>
</evidence>
<evidence type="ECO:0000256" key="9">
    <source>
        <dbReference type="HAMAP-Rule" id="MF_02004"/>
    </source>
</evidence>
<feature type="short sequence motif" description="'HIGH' region" evidence="9">
    <location>
        <begin position="46"/>
        <end position="56"/>
    </location>
</feature>
<dbReference type="SUPFAM" id="SSF50677">
    <property type="entry name" value="ValRS/IleRS/LeuRS editing domain"/>
    <property type="match status" value="1"/>
</dbReference>
<dbReference type="GO" id="GO:0005829">
    <property type="term" value="C:cytosol"/>
    <property type="evidence" value="ECO:0007669"/>
    <property type="project" value="TreeGrafter"/>
</dbReference>
<accession>A0A6G5QMI9</accession>
<dbReference type="HAMAP" id="MF_02004">
    <property type="entry name" value="Val_tRNA_synth_type1"/>
    <property type="match status" value="1"/>
</dbReference>
<dbReference type="GO" id="GO:0004832">
    <property type="term" value="F:valine-tRNA ligase activity"/>
    <property type="evidence" value="ECO:0007669"/>
    <property type="project" value="UniProtKB-UniRule"/>
</dbReference>
<feature type="region of interest" description="Disordered" evidence="10">
    <location>
        <begin position="283"/>
        <end position="312"/>
    </location>
</feature>
<evidence type="ECO:0000256" key="8">
    <source>
        <dbReference type="ARBA" id="ARBA00047552"/>
    </source>
</evidence>
<protein>
    <recommendedName>
        <fullName evidence="9">Valine--tRNA ligase</fullName>
        <ecNumber evidence="9">6.1.1.9</ecNumber>
    </recommendedName>
    <alternativeName>
        <fullName evidence="9">Valyl-tRNA synthetase</fullName>
        <shortName evidence="9">ValRS</shortName>
    </alternativeName>
</protein>
<sequence>MAEFYDAKEVEDKFYKIWEERGYFEIDANKNICKDGRKFCIMMPPPNVTGSLHIGHALTFTLQDIITRYKRMDGYKTLWQPGLDHAGIATQNVVEKQLLAQGIKKEELGREKFVEKVWEWKEKSGGMIVHQMRKLGISPAWSRQRFTMDEGLRIAVKKAFLNLYEKGLIVRENYMINWCTHDGALSDIEVEHKENKGKLYHLRYYLADEASNLSENSASNLSKQAEVSCDEFAGYKASANEANAAQNLANKSTNSNNKNFDEILTGDDEAKYRDEDLQVAQNFESADRTNSSSSEQNSNSCKDSSETSRNKAYQSESLPYIVVATTRPETYFGDTAVMVNPNDERYKNLIGKKVVLPIIGREIEIIADEHVDMEFGTGLVKVTPAHDTNDYEVGKRHDLKFITVFDEKGILNEQCAQFKGLERLEARDVIVAELEKLGNVEKIEDYENQVGYCYRCKNVVEPYISKQWFVKKQIADDAIAKVGEGLAKFYPAHWINSFNAWMRELRDWCISRQLWWGHQIPVFYCGECGHEWADEGEPTQCPKCKSANFHQDPDVLDTWFSSGLWPFSTLGWGNGEELKNEKWFDGDLAEFYPNNLLITGFDILFFWVARMMFQGENALGKLPFDDIYLHALVKDEQGRKMSKSLGNVIDPLVSIDEYSADILRFTLALLAVQGRDIKLSDEKMKLVRNFTNKLYNASKYLLLNESKFANLSDAKIETKLGKYILSRFNECVREARENIDAYRFNDAANAIYKFLWDEFCDWGIELSKADKGSVRELGAIFKEAMRLLSPFMPFISEFLFHELSGSNLESASSIMIEAYPQANERDLQTEKTFELVIEAIVAIRRAKATIEQGNSKIAKAFIKLNGNENLTKATNYIALLAKCEQIEFCDAKIENAARDVSENLEAFVPLEGVDMSAVIMRLRSQKTKLEKEIAKLSGMLNNEKFVASAPQAVVEANREGLASAAQKLEKVDSELANLGAAD</sequence>
<dbReference type="CDD" id="cd07962">
    <property type="entry name" value="Anticodon_Ia_Val"/>
    <property type="match status" value="1"/>
</dbReference>
<proteinExistence type="inferred from homology"/>